<gene>
    <name evidence="13" type="ORF">ITX56_17510</name>
</gene>
<dbReference type="Pfam" id="PF06750">
    <property type="entry name" value="A24_N_bact"/>
    <property type="match status" value="1"/>
</dbReference>
<evidence type="ECO:0000256" key="6">
    <source>
        <dbReference type="ARBA" id="ARBA00022989"/>
    </source>
</evidence>
<evidence type="ECO:0000256" key="4">
    <source>
        <dbReference type="ARBA" id="ARBA00022519"/>
    </source>
</evidence>
<protein>
    <recommendedName>
        <fullName evidence="9">Prepilin leader peptidase/N-methyltransferase</fullName>
        <ecNumber evidence="9">2.1.1.-</ecNumber>
        <ecNumber evidence="9">3.4.23.43</ecNumber>
    </recommendedName>
</protein>
<dbReference type="InterPro" id="IPR050882">
    <property type="entry name" value="Prepilin_peptidase/N-MTase"/>
</dbReference>
<comment type="similarity">
    <text evidence="2 8">Belongs to the peptidase A24 family.</text>
</comment>
<evidence type="ECO:0000256" key="1">
    <source>
        <dbReference type="ARBA" id="ARBA00004429"/>
    </source>
</evidence>
<dbReference type="EC" id="2.1.1.-" evidence="9"/>
<keyword evidence="9" id="KW-0378">Hydrolase</keyword>
<accession>A0ABS7RZ65</accession>
<evidence type="ECO:0000256" key="5">
    <source>
        <dbReference type="ARBA" id="ARBA00022692"/>
    </source>
</evidence>
<feature type="transmembrane region" description="Helical" evidence="10">
    <location>
        <begin position="258"/>
        <end position="278"/>
    </location>
</feature>
<keyword evidence="7 10" id="KW-0472">Membrane</keyword>
<evidence type="ECO:0000256" key="8">
    <source>
        <dbReference type="RuleBase" id="RU003793"/>
    </source>
</evidence>
<dbReference type="Proteomes" id="UP000706580">
    <property type="component" value="Unassembled WGS sequence"/>
</dbReference>
<dbReference type="PRINTS" id="PR00864">
    <property type="entry name" value="PREPILNPTASE"/>
</dbReference>
<evidence type="ECO:0000256" key="9">
    <source>
        <dbReference type="RuleBase" id="RU003794"/>
    </source>
</evidence>
<keyword evidence="3" id="KW-1003">Cell membrane</keyword>
<keyword evidence="9" id="KW-0511">Multifunctional enzyme</keyword>
<dbReference type="PANTHER" id="PTHR30487:SF0">
    <property type="entry name" value="PREPILIN LEADER PEPTIDASE_N-METHYLTRANSFERASE-RELATED"/>
    <property type="match status" value="1"/>
</dbReference>
<dbReference type="PANTHER" id="PTHR30487">
    <property type="entry name" value="TYPE 4 PREPILIN-LIKE PROTEINS LEADER PEPTIDE-PROCESSING ENZYME"/>
    <property type="match status" value="1"/>
</dbReference>
<feature type="domain" description="Prepilin type IV endopeptidase peptidase" evidence="11">
    <location>
        <begin position="135"/>
        <end position="243"/>
    </location>
</feature>
<keyword evidence="6 10" id="KW-1133">Transmembrane helix</keyword>
<evidence type="ECO:0000259" key="12">
    <source>
        <dbReference type="Pfam" id="PF06750"/>
    </source>
</evidence>
<evidence type="ECO:0000259" key="11">
    <source>
        <dbReference type="Pfam" id="PF01478"/>
    </source>
</evidence>
<dbReference type="InterPro" id="IPR014032">
    <property type="entry name" value="Peptidase_A24A_bac"/>
</dbReference>
<reference evidence="13 14" key="1">
    <citation type="submission" date="2020-11" db="EMBL/GenBank/DDBJ databases">
        <title>Draft Genome of Enterobacter sp. strain EMC7.</title>
        <authorList>
            <person name="Barman P."/>
            <person name="Sinha S."/>
            <person name="Sen S."/>
            <person name="Chakraborty R."/>
        </authorList>
    </citation>
    <scope>NUCLEOTIDE SEQUENCE [LARGE SCALE GENOMIC DNA]</scope>
    <source>
        <strain evidence="13 14">EMC7</strain>
    </source>
</reference>
<feature type="domain" description="Prepilin peptidase A24 N-terminal" evidence="12">
    <location>
        <begin position="20"/>
        <end position="121"/>
    </location>
</feature>
<evidence type="ECO:0000256" key="7">
    <source>
        <dbReference type="ARBA" id="ARBA00023136"/>
    </source>
</evidence>
<dbReference type="EMBL" id="JADMNK010000010">
    <property type="protein sequence ID" value="MBZ0059567.1"/>
    <property type="molecule type" value="Genomic_DNA"/>
</dbReference>
<dbReference type="Pfam" id="PF01478">
    <property type="entry name" value="Peptidase_A24"/>
    <property type="match status" value="1"/>
</dbReference>
<feature type="transmembrane region" description="Helical" evidence="10">
    <location>
        <begin position="128"/>
        <end position="147"/>
    </location>
</feature>
<keyword evidence="5 9" id="KW-0812">Transmembrane</keyword>
<evidence type="ECO:0000313" key="13">
    <source>
        <dbReference type="EMBL" id="MBZ0059567.1"/>
    </source>
</evidence>
<proteinExistence type="inferred from homology"/>
<dbReference type="InterPro" id="IPR000045">
    <property type="entry name" value="Prepilin_IV_endopep_pep"/>
</dbReference>
<dbReference type="EC" id="3.4.23.43" evidence="9"/>
<name>A0ABS7RZ65_9ENTR</name>
<comment type="subcellular location">
    <subcellularLocation>
        <location evidence="1">Cell inner membrane</location>
        <topology evidence="1">Multi-pass membrane protein</topology>
    </subcellularLocation>
    <subcellularLocation>
        <location evidence="9">Cell membrane</location>
        <topology evidence="9">Multi-pass membrane protein</topology>
    </subcellularLocation>
</comment>
<organism evidence="13 14">
    <name type="scientific">Leclercia barmai</name>
    <dbReference type="NCBI Taxonomy" id="2785629"/>
    <lineage>
        <taxon>Bacteria</taxon>
        <taxon>Pseudomonadati</taxon>
        <taxon>Pseudomonadota</taxon>
        <taxon>Gammaproteobacteria</taxon>
        <taxon>Enterobacterales</taxon>
        <taxon>Enterobacteriaceae</taxon>
        <taxon>Leclercia</taxon>
    </lineage>
</organism>
<keyword evidence="14" id="KW-1185">Reference proteome</keyword>
<feature type="transmembrane region" description="Helical" evidence="10">
    <location>
        <begin position="153"/>
        <end position="169"/>
    </location>
</feature>
<feature type="transmembrane region" description="Helical" evidence="10">
    <location>
        <begin position="181"/>
        <end position="202"/>
    </location>
</feature>
<comment type="catalytic activity">
    <reaction evidence="9">
        <text>Typically cleaves a -Gly-|-Phe- bond to release an N-terminal, basic peptide of 5-8 residues from type IV prepilin, and then N-methylates the new N-terminal amino group, the methyl donor being S-adenosyl-L-methionine.</text>
        <dbReference type="EC" id="3.4.23.43"/>
    </reaction>
</comment>
<sequence length="280" mass="30315">MTLVDMAYAFPVGWVVMLGILGLLVGSFLNVVICRLPASLMARWQNEACQILNMPQPVRATYNLCWPPSACASCQRPLLRRDLVPVFSWCLLRGKSRCCSQPISRRYPLVELACGILFASAGMLWPPGVRLAAILVLLSILLTLAVIDARTLLLPDVLTIPLIWIGLLVNIDGSFASLPDAVCGAAVSYLIFSGLALMFRYLTGKEGLGGGDAKLLAAFGAWFGWTILPHLVTIAACGALIAGISMRLFWRRSLTQPIPFGPWLIMAGGVSIFMSYGFPA</sequence>
<feature type="transmembrane region" description="Helical" evidence="10">
    <location>
        <begin position="222"/>
        <end position="246"/>
    </location>
</feature>
<keyword evidence="9" id="KW-0808">Transferase</keyword>
<evidence type="ECO:0000256" key="3">
    <source>
        <dbReference type="ARBA" id="ARBA00022475"/>
    </source>
</evidence>
<comment type="function">
    <text evidence="9">Plays an essential role in type IV pili and type II pseudopili formation by proteolytically removing the leader sequence from substrate proteins and subsequently monomethylating the alpha-amino group of the newly exposed N-terminal phenylalanine.</text>
</comment>
<feature type="transmembrane region" description="Helical" evidence="10">
    <location>
        <begin position="12"/>
        <end position="33"/>
    </location>
</feature>
<keyword evidence="9" id="KW-0645">Protease</keyword>
<keyword evidence="4" id="KW-0997">Cell inner membrane</keyword>
<evidence type="ECO:0000256" key="10">
    <source>
        <dbReference type="SAM" id="Phobius"/>
    </source>
</evidence>
<evidence type="ECO:0000256" key="2">
    <source>
        <dbReference type="ARBA" id="ARBA00005801"/>
    </source>
</evidence>
<comment type="caution">
    <text evidence="13">The sequence shown here is derived from an EMBL/GenBank/DDBJ whole genome shotgun (WGS) entry which is preliminary data.</text>
</comment>
<keyword evidence="9" id="KW-0489">Methyltransferase</keyword>
<dbReference type="InterPro" id="IPR010627">
    <property type="entry name" value="Prepilin_pept_A24_N"/>
</dbReference>
<dbReference type="Gene3D" id="1.20.120.1220">
    <property type="match status" value="1"/>
</dbReference>
<evidence type="ECO:0000313" key="14">
    <source>
        <dbReference type="Proteomes" id="UP000706580"/>
    </source>
</evidence>